<dbReference type="PANTHER" id="PTHR30627:SF1">
    <property type="entry name" value="PEPTIDOGLYCAN D,D-TRANSPEPTIDASE FTSI"/>
    <property type="match status" value="1"/>
</dbReference>
<dbReference type="UniPathway" id="UPA00219"/>
<name>A0A1I4RBE0_ECTMO</name>
<dbReference type="Proteomes" id="UP000199556">
    <property type="component" value="Unassembled WGS sequence"/>
</dbReference>
<dbReference type="AlphaFoldDB" id="A0A1I4RBE0"/>
<dbReference type="GO" id="GO:0000917">
    <property type="term" value="P:division septum assembly"/>
    <property type="evidence" value="ECO:0007669"/>
    <property type="project" value="UniProtKB-KW"/>
</dbReference>
<dbReference type="GO" id="GO:0005886">
    <property type="term" value="C:plasma membrane"/>
    <property type="evidence" value="ECO:0007669"/>
    <property type="project" value="UniProtKB-UniRule"/>
</dbReference>
<comment type="subcellular location">
    <subcellularLocation>
        <location evidence="1">Membrane</location>
    </subcellularLocation>
</comment>
<comment type="catalytic activity">
    <reaction evidence="16">
        <text>Preferential cleavage: (Ac)2-L-Lys-D-Ala-|-D-Ala. Also transpeptidation of peptidyl-alanyl moieties that are N-acyl substituents of D-alanine.</text>
        <dbReference type="EC" id="3.4.16.4"/>
    </reaction>
</comment>
<dbReference type="Gene3D" id="3.40.710.10">
    <property type="entry name" value="DD-peptidase/beta-lactamase superfamily"/>
    <property type="match status" value="1"/>
</dbReference>
<sequence>MKMNERGTTVKPWRRTFVLAAFAFAFATVVVRGVDLQVLQQDFLRSEGEARQLRVVSLPAHRGMITDRNGEPLAMSTPVDTVWAHPGKALTDPQGLAALARVLEMDAQALRRRLERRAGREFVYLRRHVTPETGRQVAALEIPGVGLQREYHRYYPFGEVTAHVLGFTDIDDRGLAGLELAFDDHLSGQVGAKRVLQDRHGRIIRDVESIRPARPGKDLRLTIDQRIQYLAYRELKAAVVAHGARGGSLVLLDARTGGILAMANQPSFNPNNRDTLQPGRTRNRAVTDSIEPGSTMKPFTVVAALESGRFGPGSQLETGPGYFRVGEALVRDHRNYGTIDLRTLLVKSSNVGAARLALKLEPRRLWETFYAVGFGRRTGSGFPGEAHGRLRDFLYWREVEQATMAFGYGLSVSVLQLAQAYAALANDGVLVPVHFTPDEVSYREPRRVMSQATARSVVRMLEGVVSPEGTASRAAVEGYRVAGKTGTARKLGSDGYAEGRHRALFAGMAPASDPRLVMVVMIDEPAGEEYYGGQVAAPVFSRVMQGALRLMDIPPDDLPELRTVSGPERRAPA</sequence>
<dbReference type="InterPro" id="IPR036138">
    <property type="entry name" value="PBP_dimer_sf"/>
</dbReference>
<evidence type="ECO:0000256" key="5">
    <source>
        <dbReference type="ARBA" id="ARBA00022645"/>
    </source>
</evidence>
<dbReference type="Gene3D" id="3.30.450.330">
    <property type="match status" value="1"/>
</dbReference>
<evidence type="ECO:0000256" key="13">
    <source>
        <dbReference type="ARBA" id="ARBA00023210"/>
    </source>
</evidence>
<dbReference type="Pfam" id="PF03717">
    <property type="entry name" value="PBP_dimer"/>
    <property type="match status" value="1"/>
</dbReference>
<dbReference type="GO" id="GO:0071555">
    <property type="term" value="P:cell wall organization"/>
    <property type="evidence" value="ECO:0007669"/>
    <property type="project" value="UniProtKB-KW"/>
</dbReference>
<evidence type="ECO:0000259" key="17">
    <source>
        <dbReference type="Pfam" id="PF00905"/>
    </source>
</evidence>
<keyword evidence="4 16" id="KW-0132">Cell division</keyword>
<evidence type="ECO:0000256" key="16">
    <source>
        <dbReference type="HAMAP-Rule" id="MF_02080"/>
    </source>
</evidence>
<dbReference type="GO" id="GO:0008658">
    <property type="term" value="F:penicillin binding"/>
    <property type="evidence" value="ECO:0007669"/>
    <property type="project" value="InterPro"/>
</dbReference>
<keyword evidence="2 16" id="KW-1003">Cell membrane</keyword>
<evidence type="ECO:0000256" key="15">
    <source>
        <dbReference type="ARBA" id="ARBA00023316"/>
    </source>
</evidence>
<evidence type="ECO:0000256" key="9">
    <source>
        <dbReference type="ARBA" id="ARBA00022960"/>
    </source>
</evidence>
<evidence type="ECO:0000256" key="12">
    <source>
        <dbReference type="ARBA" id="ARBA00023136"/>
    </source>
</evidence>
<feature type="active site" description="Acyl-ester intermediate" evidence="16">
    <location>
        <position position="294"/>
    </location>
</feature>
<gene>
    <name evidence="16" type="primary">ftsI</name>
    <name evidence="19" type="ORF">SAMN05421721_10752</name>
</gene>
<dbReference type="GO" id="GO:0006508">
    <property type="term" value="P:proteolysis"/>
    <property type="evidence" value="ECO:0007669"/>
    <property type="project" value="UniProtKB-KW"/>
</dbReference>
<evidence type="ECO:0000256" key="6">
    <source>
        <dbReference type="ARBA" id="ARBA00022670"/>
    </source>
</evidence>
<dbReference type="HAMAP" id="MF_02080">
    <property type="entry name" value="FtsI_transpept"/>
    <property type="match status" value="1"/>
</dbReference>
<dbReference type="InterPro" id="IPR001460">
    <property type="entry name" value="PCN-bd_Tpept"/>
</dbReference>
<dbReference type="Gene3D" id="3.90.1310.10">
    <property type="entry name" value="Penicillin-binding protein 2a (Domain 2)"/>
    <property type="match status" value="1"/>
</dbReference>
<keyword evidence="13 16" id="KW-0717">Septation</keyword>
<dbReference type="InterPro" id="IPR005311">
    <property type="entry name" value="PBP_dimer"/>
</dbReference>
<evidence type="ECO:0000256" key="7">
    <source>
        <dbReference type="ARBA" id="ARBA00022692"/>
    </source>
</evidence>
<comment type="similarity">
    <text evidence="16">Belongs to the transpeptidase family. FtsI subfamily.</text>
</comment>
<keyword evidence="14 16" id="KW-0131">Cell cycle</keyword>
<evidence type="ECO:0000313" key="19">
    <source>
        <dbReference type="EMBL" id="SFM49356.1"/>
    </source>
</evidence>
<keyword evidence="6 16" id="KW-0645">Protease</keyword>
<proteinExistence type="inferred from homology"/>
<comment type="function">
    <text evidence="16">Catalyzes cross-linking of the peptidoglycan cell wall at the division septum.</text>
</comment>
<evidence type="ECO:0000256" key="4">
    <source>
        <dbReference type="ARBA" id="ARBA00022618"/>
    </source>
</evidence>
<evidence type="ECO:0000256" key="11">
    <source>
        <dbReference type="ARBA" id="ARBA00022989"/>
    </source>
</evidence>
<reference evidence="19 20" key="1">
    <citation type="submission" date="2016-10" db="EMBL/GenBank/DDBJ databases">
        <authorList>
            <person name="de Groot N.N."/>
        </authorList>
    </citation>
    <scope>NUCLEOTIDE SEQUENCE [LARGE SCALE GENOMIC DNA]</scope>
    <source>
        <strain evidence="19 20">DSM 4180</strain>
    </source>
</reference>
<dbReference type="GO" id="GO:0009252">
    <property type="term" value="P:peptidoglycan biosynthetic process"/>
    <property type="evidence" value="ECO:0007669"/>
    <property type="project" value="UniProtKB-UniRule"/>
</dbReference>
<dbReference type="EMBL" id="FOUO01000007">
    <property type="protein sequence ID" value="SFM49356.1"/>
    <property type="molecule type" value="Genomic_DNA"/>
</dbReference>
<evidence type="ECO:0000313" key="20">
    <source>
        <dbReference type="Proteomes" id="UP000199556"/>
    </source>
</evidence>
<dbReference type="Pfam" id="PF00905">
    <property type="entry name" value="Transpeptidase"/>
    <property type="match status" value="1"/>
</dbReference>
<feature type="domain" description="Penicillin-binding protein dimerisation" evidence="18">
    <location>
        <begin position="58"/>
        <end position="206"/>
    </location>
</feature>
<evidence type="ECO:0000259" key="18">
    <source>
        <dbReference type="Pfam" id="PF03717"/>
    </source>
</evidence>
<evidence type="ECO:0000256" key="14">
    <source>
        <dbReference type="ARBA" id="ARBA00023306"/>
    </source>
</evidence>
<keyword evidence="5 16" id="KW-0121">Carboxypeptidase</keyword>
<dbReference type="GO" id="GO:0009002">
    <property type="term" value="F:serine-type D-Ala-D-Ala carboxypeptidase activity"/>
    <property type="evidence" value="ECO:0007669"/>
    <property type="project" value="UniProtKB-UniRule"/>
</dbReference>
<dbReference type="GO" id="GO:0008360">
    <property type="term" value="P:regulation of cell shape"/>
    <property type="evidence" value="ECO:0007669"/>
    <property type="project" value="UniProtKB-KW"/>
</dbReference>
<dbReference type="SUPFAM" id="SSF56519">
    <property type="entry name" value="Penicillin binding protein dimerisation domain"/>
    <property type="match status" value="1"/>
</dbReference>
<evidence type="ECO:0000256" key="3">
    <source>
        <dbReference type="ARBA" id="ARBA00022519"/>
    </source>
</evidence>
<keyword evidence="7 16" id="KW-0812">Transmembrane</keyword>
<dbReference type="InterPro" id="IPR050515">
    <property type="entry name" value="Beta-lactam/transpept"/>
</dbReference>
<dbReference type="SUPFAM" id="SSF56601">
    <property type="entry name" value="beta-lactamase/transpeptidase-like"/>
    <property type="match status" value="1"/>
</dbReference>
<evidence type="ECO:0000256" key="1">
    <source>
        <dbReference type="ARBA" id="ARBA00004370"/>
    </source>
</evidence>
<dbReference type="InterPro" id="IPR037532">
    <property type="entry name" value="FtsI_transpept"/>
</dbReference>
<evidence type="ECO:0000256" key="2">
    <source>
        <dbReference type="ARBA" id="ARBA00022475"/>
    </source>
</evidence>
<dbReference type="EC" id="3.4.16.4" evidence="16"/>
<feature type="domain" description="Penicillin-binding protein transpeptidase" evidence="17">
    <location>
        <begin position="247"/>
        <end position="545"/>
    </location>
</feature>
<organism evidence="19 20">
    <name type="scientific">Ectothiorhodospira mobilis</name>
    <dbReference type="NCBI Taxonomy" id="195064"/>
    <lineage>
        <taxon>Bacteria</taxon>
        <taxon>Pseudomonadati</taxon>
        <taxon>Pseudomonadota</taxon>
        <taxon>Gammaproteobacteria</taxon>
        <taxon>Chromatiales</taxon>
        <taxon>Ectothiorhodospiraceae</taxon>
        <taxon>Ectothiorhodospira</taxon>
    </lineage>
</organism>
<keyword evidence="15 16" id="KW-0961">Cell wall biogenesis/degradation</keyword>
<dbReference type="GO" id="GO:0008955">
    <property type="term" value="F:peptidoglycan glycosyltransferase activity"/>
    <property type="evidence" value="ECO:0007669"/>
    <property type="project" value="InterPro"/>
</dbReference>
<evidence type="ECO:0000256" key="10">
    <source>
        <dbReference type="ARBA" id="ARBA00022984"/>
    </source>
</evidence>
<keyword evidence="11 16" id="KW-1133">Transmembrane helix</keyword>
<dbReference type="InterPro" id="IPR012338">
    <property type="entry name" value="Beta-lactam/transpept-like"/>
</dbReference>
<keyword evidence="9 16" id="KW-0133">Cell shape</keyword>
<keyword evidence="3 16" id="KW-0997">Cell inner membrane</keyword>
<keyword evidence="10 16" id="KW-0573">Peptidoglycan synthesis</keyword>
<dbReference type="GO" id="GO:0043093">
    <property type="term" value="P:FtsZ-dependent cytokinesis"/>
    <property type="evidence" value="ECO:0007669"/>
    <property type="project" value="UniProtKB-UniRule"/>
</dbReference>
<keyword evidence="20" id="KW-1185">Reference proteome</keyword>
<protein>
    <recommendedName>
        <fullName evidence="16">Peptidoglycan D,D-transpeptidase FtsI</fullName>
        <ecNumber evidence="16">3.4.16.4</ecNumber>
    </recommendedName>
    <alternativeName>
        <fullName evidence="16">Penicillin-binding protein 3</fullName>
        <shortName evidence="16">PBP-3</shortName>
    </alternativeName>
</protein>
<dbReference type="STRING" id="195064.SAMN05421721_10752"/>
<keyword evidence="12 16" id="KW-0472">Membrane</keyword>
<comment type="pathway">
    <text evidence="16">Cell wall biogenesis; peptidoglycan biosynthesis.</text>
</comment>
<accession>A0A1I4RBE0</accession>
<keyword evidence="8 16" id="KW-0378">Hydrolase</keyword>
<evidence type="ECO:0000256" key="8">
    <source>
        <dbReference type="ARBA" id="ARBA00022801"/>
    </source>
</evidence>
<dbReference type="PANTHER" id="PTHR30627">
    <property type="entry name" value="PEPTIDOGLYCAN D,D-TRANSPEPTIDASE"/>
    <property type="match status" value="1"/>
</dbReference>